<evidence type="ECO:0000313" key="5">
    <source>
        <dbReference type="Proteomes" id="UP000754883"/>
    </source>
</evidence>
<keyword evidence="5" id="KW-1185">Reference proteome</keyword>
<dbReference type="SMART" id="SM00066">
    <property type="entry name" value="GAL4"/>
    <property type="match status" value="1"/>
</dbReference>
<dbReference type="Pfam" id="PF00172">
    <property type="entry name" value="Zn_clus"/>
    <property type="match status" value="1"/>
</dbReference>
<feature type="domain" description="Zn(2)-C6 fungal-type" evidence="3">
    <location>
        <begin position="8"/>
        <end position="36"/>
    </location>
</feature>
<dbReference type="InterPro" id="IPR001138">
    <property type="entry name" value="Zn2Cys6_DnaBD"/>
</dbReference>
<dbReference type="PANTHER" id="PTHR37534">
    <property type="entry name" value="TRANSCRIPTIONAL ACTIVATOR PROTEIN UGA3"/>
    <property type="match status" value="1"/>
</dbReference>
<dbReference type="GO" id="GO:0008270">
    <property type="term" value="F:zinc ion binding"/>
    <property type="evidence" value="ECO:0007669"/>
    <property type="project" value="InterPro"/>
</dbReference>
<dbReference type="EMBL" id="CABFNO020001323">
    <property type="protein sequence ID" value="CAG9981331.1"/>
    <property type="molecule type" value="Genomic_DNA"/>
</dbReference>
<evidence type="ECO:0000259" key="3">
    <source>
        <dbReference type="PROSITE" id="PS50048"/>
    </source>
</evidence>
<name>A0A9N9U7H8_9HYPO</name>
<evidence type="ECO:0000313" key="4">
    <source>
        <dbReference type="EMBL" id="CAG9981331.1"/>
    </source>
</evidence>
<feature type="compositionally biased region" description="Polar residues" evidence="2">
    <location>
        <begin position="62"/>
        <end position="81"/>
    </location>
</feature>
<sequence>MATRSRFGCVTCRQRKKKCDQRRPQCGQCLNRDVECGGYGRRLKWTNVVAVQGPSASEVAMLQSSPSANTNPRDHSPQSAAHASATPETEWIDGTDQPHGAHEEVSMCCDSRNSSAAMPLSDTPTTVSSVGYVVSASHVSNSASPSVDDPESQALLENSRSVNRPFLADLRDLVLKSRVLKLVCIVLQRCISEGPSISVLEHTGWVLAMFRDLISSSRHVAREELFTTGFMICILHILDVSCYGNELTQIRPNPFYHLSMRYQLETICLLDISAIVLGREYPSRGLWAKFRELQATWDNRFDGQTGACTGLPRTLLDILAKLADHQDGDILGRELESWVGPTSDDLCEHQLWESYRYAAMLEVRHRQYRRSASYRLRATDNASTEQTLFRLLSCLGAVLNDKNWEGTQKLQVQHVALYPLVYASMQVSVLKVRPAWHQHLQNMRIKVRQMANGPSRDIKMLFAILDEAWEKGVDGFDLDEAARRRGAEISII</sequence>
<dbReference type="Gene3D" id="4.10.240.10">
    <property type="entry name" value="Zn(2)-C6 fungal-type DNA-binding domain"/>
    <property type="match status" value="1"/>
</dbReference>
<dbReference type="PANTHER" id="PTHR37534:SF44">
    <property type="entry name" value="ZN(II)2CYS6 TRANSCRIPTION FACTOR (EUROFUNG)"/>
    <property type="match status" value="1"/>
</dbReference>
<gene>
    <name evidence="4" type="ORF">CBYS24578_00008309</name>
</gene>
<dbReference type="PROSITE" id="PS00463">
    <property type="entry name" value="ZN2_CY6_FUNGAL_1"/>
    <property type="match status" value="1"/>
</dbReference>
<dbReference type="InterPro" id="IPR036864">
    <property type="entry name" value="Zn2-C6_fun-type_DNA-bd_sf"/>
</dbReference>
<evidence type="ECO:0000256" key="1">
    <source>
        <dbReference type="ARBA" id="ARBA00023242"/>
    </source>
</evidence>
<dbReference type="GO" id="GO:0045944">
    <property type="term" value="P:positive regulation of transcription by RNA polymerase II"/>
    <property type="evidence" value="ECO:0007669"/>
    <property type="project" value="TreeGrafter"/>
</dbReference>
<accession>A0A9N9U7H8</accession>
<dbReference type="CDD" id="cd00067">
    <property type="entry name" value="GAL4"/>
    <property type="match status" value="1"/>
</dbReference>
<reference evidence="5" key="1">
    <citation type="submission" date="2019-06" db="EMBL/GenBank/DDBJ databases">
        <authorList>
            <person name="Broberg M."/>
        </authorList>
    </citation>
    <scope>NUCLEOTIDE SEQUENCE [LARGE SCALE GENOMIC DNA]</scope>
</reference>
<proteinExistence type="predicted"/>
<keyword evidence="1" id="KW-0539">Nucleus</keyword>
<organism evidence="4 5">
    <name type="scientific">Clonostachys byssicola</name>
    <dbReference type="NCBI Taxonomy" id="160290"/>
    <lineage>
        <taxon>Eukaryota</taxon>
        <taxon>Fungi</taxon>
        <taxon>Dikarya</taxon>
        <taxon>Ascomycota</taxon>
        <taxon>Pezizomycotina</taxon>
        <taxon>Sordariomycetes</taxon>
        <taxon>Hypocreomycetidae</taxon>
        <taxon>Hypocreales</taxon>
        <taxon>Bionectriaceae</taxon>
        <taxon>Clonostachys</taxon>
    </lineage>
</organism>
<dbReference type="Proteomes" id="UP000754883">
    <property type="component" value="Unassembled WGS sequence"/>
</dbReference>
<protein>
    <recommendedName>
        <fullName evidence="3">Zn(2)-C6 fungal-type domain-containing protein</fullName>
    </recommendedName>
</protein>
<dbReference type="GO" id="GO:0005634">
    <property type="term" value="C:nucleus"/>
    <property type="evidence" value="ECO:0007669"/>
    <property type="project" value="TreeGrafter"/>
</dbReference>
<dbReference type="GO" id="GO:0000981">
    <property type="term" value="F:DNA-binding transcription factor activity, RNA polymerase II-specific"/>
    <property type="evidence" value="ECO:0007669"/>
    <property type="project" value="InterPro"/>
</dbReference>
<evidence type="ECO:0000256" key="2">
    <source>
        <dbReference type="SAM" id="MobiDB-lite"/>
    </source>
</evidence>
<dbReference type="OrthoDB" id="3251668at2759"/>
<dbReference type="AlphaFoldDB" id="A0A9N9U7H8"/>
<feature type="region of interest" description="Disordered" evidence="2">
    <location>
        <begin position="59"/>
        <end position="105"/>
    </location>
</feature>
<dbReference type="SUPFAM" id="SSF57701">
    <property type="entry name" value="Zn2/Cys6 DNA-binding domain"/>
    <property type="match status" value="1"/>
</dbReference>
<reference evidence="4 5" key="2">
    <citation type="submission" date="2021-10" db="EMBL/GenBank/DDBJ databases">
        <authorList>
            <person name="Piombo E."/>
        </authorList>
    </citation>
    <scope>NUCLEOTIDE SEQUENCE [LARGE SCALE GENOMIC DNA]</scope>
</reference>
<dbReference type="PROSITE" id="PS50048">
    <property type="entry name" value="ZN2_CY6_FUNGAL_2"/>
    <property type="match status" value="1"/>
</dbReference>
<dbReference type="GO" id="GO:0000976">
    <property type="term" value="F:transcription cis-regulatory region binding"/>
    <property type="evidence" value="ECO:0007669"/>
    <property type="project" value="TreeGrafter"/>
</dbReference>
<comment type="caution">
    <text evidence="4">The sequence shown here is derived from an EMBL/GenBank/DDBJ whole genome shotgun (WGS) entry which is preliminary data.</text>
</comment>